<dbReference type="PROSITE" id="PS50887">
    <property type="entry name" value="GGDEF"/>
    <property type="match status" value="1"/>
</dbReference>
<evidence type="ECO:0000313" key="6">
    <source>
        <dbReference type="Proteomes" id="UP001606099"/>
    </source>
</evidence>
<feature type="domain" description="PAS" evidence="1">
    <location>
        <begin position="348"/>
        <end position="393"/>
    </location>
</feature>
<dbReference type="InterPro" id="IPR035919">
    <property type="entry name" value="EAL_sf"/>
</dbReference>
<dbReference type="InterPro" id="IPR000700">
    <property type="entry name" value="PAS-assoc_C"/>
</dbReference>
<protein>
    <submittedName>
        <fullName evidence="5">EAL domain-containing protein</fullName>
    </submittedName>
</protein>
<reference evidence="5 6" key="1">
    <citation type="submission" date="2024-08" db="EMBL/GenBank/DDBJ databases">
        <authorList>
            <person name="Lu H."/>
        </authorList>
    </citation>
    <scope>NUCLEOTIDE SEQUENCE [LARGE SCALE GENOMIC DNA]</scope>
    <source>
        <strain evidence="5 6">BYS180W</strain>
    </source>
</reference>
<dbReference type="InterPro" id="IPR001610">
    <property type="entry name" value="PAC"/>
</dbReference>
<dbReference type="InterPro" id="IPR043128">
    <property type="entry name" value="Rev_trsase/Diguanyl_cyclase"/>
</dbReference>
<proteinExistence type="predicted"/>
<gene>
    <name evidence="5" type="ORF">ACG0Z6_04560</name>
</gene>
<dbReference type="SMART" id="SM00086">
    <property type="entry name" value="PAC"/>
    <property type="match status" value="2"/>
</dbReference>
<dbReference type="PROSITE" id="PS50112">
    <property type="entry name" value="PAS"/>
    <property type="match status" value="1"/>
</dbReference>
<dbReference type="SMART" id="SM00052">
    <property type="entry name" value="EAL"/>
    <property type="match status" value="1"/>
</dbReference>
<organism evidence="5 6">
    <name type="scientific">Roseateles rivi</name>
    <dbReference type="NCBI Taxonomy" id="3299028"/>
    <lineage>
        <taxon>Bacteria</taxon>
        <taxon>Pseudomonadati</taxon>
        <taxon>Pseudomonadota</taxon>
        <taxon>Betaproteobacteria</taxon>
        <taxon>Burkholderiales</taxon>
        <taxon>Sphaerotilaceae</taxon>
        <taxon>Roseateles</taxon>
    </lineage>
</organism>
<evidence type="ECO:0000259" key="2">
    <source>
        <dbReference type="PROSITE" id="PS50113"/>
    </source>
</evidence>
<dbReference type="Pfam" id="PF01590">
    <property type="entry name" value="GAF"/>
    <property type="match status" value="1"/>
</dbReference>
<keyword evidence="6" id="KW-1185">Reference proteome</keyword>
<dbReference type="Proteomes" id="UP001606099">
    <property type="component" value="Unassembled WGS sequence"/>
</dbReference>
<dbReference type="InterPro" id="IPR013656">
    <property type="entry name" value="PAS_4"/>
</dbReference>
<dbReference type="InterPro" id="IPR003018">
    <property type="entry name" value="GAF"/>
</dbReference>
<comment type="caution">
    <text evidence="5">The sequence shown here is derived from an EMBL/GenBank/DDBJ whole genome shotgun (WGS) entry which is preliminary data.</text>
</comment>
<dbReference type="InterPro" id="IPR001633">
    <property type="entry name" value="EAL_dom"/>
</dbReference>
<dbReference type="SMART" id="SM00065">
    <property type="entry name" value="GAF"/>
    <property type="match status" value="1"/>
</dbReference>
<dbReference type="InterPro" id="IPR035965">
    <property type="entry name" value="PAS-like_dom_sf"/>
</dbReference>
<dbReference type="NCBIfam" id="TIGR00254">
    <property type="entry name" value="GGDEF"/>
    <property type="match status" value="1"/>
</dbReference>
<feature type="domain" description="PAC" evidence="2">
    <location>
        <begin position="287"/>
        <end position="339"/>
    </location>
</feature>
<dbReference type="PROSITE" id="PS50113">
    <property type="entry name" value="PAC"/>
    <property type="match status" value="2"/>
</dbReference>
<dbReference type="CDD" id="cd01949">
    <property type="entry name" value="GGDEF"/>
    <property type="match status" value="1"/>
</dbReference>
<dbReference type="Pfam" id="PF08448">
    <property type="entry name" value="PAS_4"/>
    <property type="match status" value="1"/>
</dbReference>
<feature type="domain" description="EAL" evidence="3">
    <location>
        <begin position="654"/>
        <end position="907"/>
    </location>
</feature>
<dbReference type="PROSITE" id="PS50883">
    <property type="entry name" value="EAL"/>
    <property type="match status" value="1"/>
</dbReference>
<dbReference type="Pfam" id="PF00990">
    <property type="entry name" value="GGDEF"/>
    <property type="match status" value="1"/>
</dbReference>
<dbReference type="SUPFAM" id="SSF55785">
    <property type="entry name" value="PYP-like sensor domain (PAS domain)"/>
    <property type="match status" value="2"/>
</dbReference>
<dbReference type="CDD" id="cd01948">
    <property type="entry name" value="EAL"/>
    <property type="match status" value="1"/>
</dbReference>
<dbReference type="InterPro" id="IPR013655">
    <property type="entry name" value="PAS_fold_3"/>
</dbReference>
<dbReference type="InterPro" id="IPR029787">
    <property type="entry name" value="Nucleotide_cyclase"/>
</dbReference>
<dbReference type="SMART" id="SM00091">
    <property type="entry name" value="PAS"/>
    <property type="match status" value="2"/>
</dbReference>
<evidence type="ECO:0000313" key="5">
    <source>
        <dbReference type="EMBL" id="MFG6447513.1"/>
    </source>
</evidence>
<dbReference type="Gene3D" id="3.20.20.450">
    <property type="entry name" value="EAL domain"/>
    <property type="match status" value="1"/>
</dbReference>
<evidence type="ECO:0000259" key="1">
    <source>
        <dbReference type="PROSITE" id="PS50112"/>
    </source>
</evidence>
<dbReference type="InterPro" id="IPR000160">
    <property type="entry name" value="GGDEF_dom"/>
</dbReference>
<dbReference type="SUPFAM" id="SSF55781">
    <property type="entry name" value="GAF domain-like"/>
    <property type="match status" value="1"/>
</dbReference>
<dbReference type="Gene3D" id="3.30.450.20">
    <property type="entry name" value="PAS domain"/>
    <property type="match status" value="2"/>
</dbReference>
<dbReference type="Pfam" id="PF00563">
    <property type="entry name" value="EAL"/>
    <property type="match status" value="1"/>
</dbReference>
<accession>A0ABW7FT89</accession>
<dbReference type="Pfam" id="PF08447">
    <property type="entry name" value="PAS_3"/>
    <property type="match status" value="1"/>
</dbReference>
<dbReference type="SUPFAM" id="SSF141868">
    <property type="entry name" value="EAL domain-like"/>
    <property type="match status" value="1"/>
</dbReference>
<dbReference type="RefSeq" id="WP_394458918.1">
    <property type="nucleotide sequence ID" value="NZ_JBIGHZ010000002.1"/>
</dbReference>
<dbReference type="EMBL" id="JBIGHZ010000002">
    <property type="protein sequence ID" value="MFG6447513.1"/>
    <property type="molecule type" value="Genomic_DNA"/>
</dbReference>
<dbReference type="Gene3D" id="3.30.70.270">
    <property type="match status" value="1"/>
</dbReference>
<dbReference type="Gene3D" id="3.30.450.40">
    <property type="match status" value="1"/>
</dbReference>
<evidence type="ECO:0000259" key="3">
    <source>
        <dbReference type="PROSITE" id="PS50883"/>
    </source>
</evidence>
<sequence length="907" mass="100598">MSHPGGAWSDRLPGLKKHSLEVYGMSLALLQQAPNIDSAVPAEPGTALAVREPTYDTLVQLAAQIAGAEMAALMLVEGDQFRMLSCLGLPGRGTLMPREALMCNEALAHKHTLVVPDAAADQKFCAYAVVSGAPHVRFYAGLPLFDTADRPLGTLCVMGLQSHGLDERQHQLLRLLADMAADGLQLRQSLKDEHTQREQQLMSVMQQLQHSEQRFKLAADSGGIGIWDWNVQSGELFWDAWMFRLYDVDPQVGPLSFEDWARVVHPEDLPEATRQLQAALQVGGPAFNTEFRVRWRDASWHTLRASAQVMRDAQGQALRVVGANWDLTELRRLAEHIARQLAAELAEQHELLRVTLRSIGDGVITTDAQGHVQWLNLVAERLTGWSCDEARGQPVAQVFALQDEHGARRGDTAVQQCLSEPGQASPPTQGVLLSRNGQRYGVEETVSPIRSENGALHGTVLVFHDVTEQRRLVGEMRYRATHDQLTGLLNRGEFEARLGAMLDDAHTRNSEHVLMFLDLDQFKLVNDACGHAVGDLMLVQVARLLGQSVRGHDALARLGGDEFAVLLEHCPLAQGRRVAQQICQQMEDFRFSHEGRRFRIGASIGLVLVDDRWGSTSLIMQAADSACYAAKEAGRNRVHVWFETDMAMRERHSAMQWTSRIESALDHDGFELYAQRIVRILAPGQVDEGGVRAEVLLRLRQEDGTVVAPGSFLPAAERYQMVTRIDRWVLSHVLDWLHLHPQLSRLELLSVNVSGQSVGDRAFHAWALQQLHRAGPEVCKRLCLEVTETAVVTSLSDAALFIDQLRQVGVRASLDDFGSGASSFGYLKQLGVDELKIDGQFVRDLINDPLDAAAVRCFVDVAKVVGLHTVAEFVDNPRVLERLRSMGVNYAQGYLIHKPEPLQQLLA</sequence>
<dbReference type="PANTHER" id="PTHR44757">
    <property type="entry name" value="DIGUANYLATE CYCLASE DGCP"/>
    <property type="match status" value="1"/>
</dbReference>
<dbReference type="Gene3D" id="2.10.70.100">
    <property type="match status" value="1"/>
</dbReference>
<feature type="domain" description="PAC" evidence="2">
    <location>
        <begin position="426"/>
        <end position="478"/>
    </location>
</feature>
<name>A0ABW7FT89_9BURK</name>
<dbReference type="NCBIfam" id="TIGR00229">
    <property type="entry name" value="sensory_box"/>
    <property type="match status" value="1"/>
</dbReference>
<dbReference type="InterPro" id="IPR052155">
    <property type="entry name" value="Biofilm_reg_signaling"/>
</dbReference>
<dbReference type="SUPFAM" id="SSF55073">
    <property type="entry name" value="Nucleotide cyclase"/>
    <property type="match status" value="1"/>
</dbReference>
<dbReference type="SMART" id="SM00267">
    <property type="entry name" value="GGDEF"/>
    <property type="match status" value="1"/>
</dbReference>
<evidence type="ECO:0000259" key="4">
    <source>
        <dbReference type="PROSITE" id="PS50887"/>
    </source>
</evidence>
<dbReference type="InterPro" id="IPR029016">
    <property type="entry name" value="GAF-like_dom_sf"/>
</dbReference>
<dbReference type="InterPro" id="IPR000014">
    <property type="entry name" value="PAS"/>
</dbReference>
<dbReference type="CDD" id="cd00130">
    <property type="entry name" value="PAS"/>
    <property type="match status" value="2"/>
</dbReference>
<dbReference type="PANTHER" id="PTHR44757:SF4">
    <property type="entry name" value="DIGUANYLATE CYCLASE DGCE-RELATED"/>
    <property type="match status" value="1"/>
</dbReference>
<feature type="domain" description="GGDEF" evidence="4">
    <location>
        <begin position="510"/>
        <end position="643"/>
    </location>
</feature>